<dbReference type="PANTHER" id="PTHR21240">
    <property type="entry name" value="2-AMINO-3-CARBOXYLMUCONATE-6-SEMIALDEHYDE DECARBOXYLASE"/>
    <property type="match status" value="1"/>
</dbReference>
<evidence type="ECO:0000256" key="1">
    <source>
        <dbReference type="ARBA" id="ARBA00023239"/>
    </source>
</evidence>
<dbReference type="OrthoDB" id="8673173at2"/>
<accession>A0A6N7Z3G0</accession>
<dbReference type="InterPro" id="IPR006680">
    <property type="entry name" value="Amidohydro-rel"/>
</dbReference>
<proteinExistence type="predicted"/>
<keyword evidence="4" id="KW-1185">Reference proteome</keyword>
<protein>
    <submittedName>
        <fullName evidence="3">Amidohydrolase family protein</fullName>
    </submittedName>
</protein>
<dbReference type="GO" id="GO:0005737">
    <property type="term" value="C:cytoplasm"/>
    <property type="evidence" value="ECO:0007669"/>
    <property type="project" value="TreeGrafter"/>
</dbReference>
<sequence length="328" mass="36209">MTPTIHDAIDVHAHSMLPSWYQMLAKKFGTPDPRIEGVAIPEWSPELAIEVMDRYGIQAMVLSNPIGTKDLSGDEAVSLARRMNDESAEILARYPTRFGAFAALPLQDIDATLAELDYALDTLGFDGVCLQTSFEGAYPGHPRFEPMFAELNRRQATAFVHPVSPVYSAQVDVPVITGMLEFVFDSTRAVVSLVCSGLRQKYPDFHYIATHGGGTLPYLADRISFVTEERGTGYEKQLSYDEVVAGLRTIHFDLAMTTSREALVSLRELVPASQLLIGFDYPMVPEKYIRPAMDKLLSSGVFSEAELAAIANENSLRLMPSLAKRLGK</sequence>
<dbReference type="AlphaFoldDB" id="A0A6N7Z3G0"/>
<organism evidence="3 4">
    <name type="scientific">Amycolatopsis pithecellobii</name>
    <dbReference type="NCBI Taxonomy" id="664692"/>
    <lineage>
        <taxon>Bacteria</taxon>
        <taxon>Bacillati</taxon>
        <taxon>Actinomycetota</taxon>
        <taxon>Actinomycetes</taxon>
        <taxon>Pseudonocardiales</taxon>
        <taxon>Pseudonocardiaceae</taxon>
        <taxon>Amycolatopsis</taxon>
    </lineage>
</organism>
<gene>
    <name evidence="3" type="ORF">GKO32_11375</name>
</gene>
<dbReference type="GO" id="GO:0016831">
    <property type="term" value="F:carboxy-lyase activity"/>
    <property type="evidence" value="ECO:0007669"/>
    <property type="project" value="InterPro"/>
</dbReference>
<evidence type="ECO:0000313" key="4">
    <source>
        <dbReference type="Proteomes" id="UP000440096"/>
    </source>
</evidence>
<keyword evidence="3" id="KW-0378">Hydrolase</keyword>
<feature type="domain" description="Amidohydrolase-related" evidence="2">
    <location>
        <begin position="9"/>
        <end position="318"/>
    </location>
</feature>
<dbReference type="GO" id="GO:0019748">
    <property type="term" value="P:secondary metabolic process"/>
    <property type="evidence" value="ECO:0007669"/>
    <property type="project" value="TreeGrafter"/>
</dbReference>
<dbReference type="Proteomes" id="UP000440096">
    <property type="component" value="Unassembled WGS sequence"/>
</dbReference>
<dbReference type="Gene3D" id="3.20.20.140">
    <property type="entry name" value="Metal-dependent hydrolases"/>
    <property type="match status" value="1"/>
</dbReference>
<dbReference type="EMBL" id="WMBA01000013">
    <property type="protein sequence ID" value="MTD54574.1"/>
    <property type="molecule type" value="Genomic_DNA"/>
</dbReference>
<dbReference type="PANTHER" id="PTHR21240:SF28">
    <property type="entry name" value="ISO-OROTATE DECARBOXYLASE (EUROFUNG)"/>
    <property type="match status" value="1"/>
</dbReference>
<name>A0A6N7Z3G0_9PSEU</name>
<dbReference type="InterPro" id="IPR032466">
    <property type="entry name" value="Metal_Hydrolase"/>
</dbReference>
<evidence type="ECO:0000259" key="2">
    <source>
        <dbReference type="Pfam" id="PF04909"/>
    </source>
</evidence>
<comment type="caution">
    <text evidence="3">The sequence shown here is derived from an EMBL/GenBank/DDBJ whole genome shotgun (WGS) entry which is preliminary data.</text>
</comment>
<dbReference type="RefSeq" id="WP_154756792.1">
    <property type="nucleotide sequence ID" value="NZ_WMBA01000013.1"/>
</dbReference>
<keyword evidence="1" id="KW-0456">Lyase</keyword>
<dbReference type="Pfam" id="PF04909">
    <property type="entry name" value="Amidohydro_2"/>
    <property type="match status" value="1"/>
</dbReference>
<evidence type="ECO:0000313" key="3">
    <source>
        <dbReference type="EMBL" id="MTD54574.1"/>
    </source>
</evidence>
<dbReference type="GO" id="GO:0016787">
    <property type="term" value="F:hydrolase activity"/>
    <property type="evidence" value="ECO:0007669"/>
    <property type="project" value="UniProtKB-KW"/>
</dbReference>
<dbReference type="SUPFAM" id="SSF51556">
    <property type="entry name" value="Metallo-dependent hydrolases"/>
    <property type="match status" value="1"/>
</dbReference>
<dbReference type="InterPro" id="IPR032465">
    <property type="entry name" value="ACMSD"/>
</dbReference>
<reference evidence="3 4" key="1">
    <citation type="submission" date="2019-11" db="EMBL/GenBank/DDBJ databases">
        <title>Draft genome of Amycolatopsis RM579.</title>
        <authorList>
            <person name="Duangmal K."/>
            <person name="Mingma R."/>
        </authorList>
    </citation>
    <scope>NUCLEOTIDE SEQUENCE [LARGE SCALE GENOMIC DNA]</scope>
    <source>
        <strain evidence="3 4">RM579</strain>
    </source>
</reference>